<dbReference type="InterPro" id="IPR001841">
    <property type="entry name" value="Znf_RING"/>
</dbReference>
<dbReference type="GO" id="GO:0016874">
    <property type="term" value="F:ligase activity"/>
    <property type="evidence" value="ECO:0007669"/>
    <property type="project" value="UniProtKB-KW"/>
</dbReference>
<keyword evidence="4 5" id="KW-0862">Zinc</keyword>
<feature type="zinc finger region" description="C3H1-type" evidence="5">
    <location>
        <begin position="1"/>
        <end position="27"/>
    </location>
</feature>
<proteinExistence type="predicted"/>
<dbReference type="GO" id="GO:0061630">
    <property type="term" value="F:ubiquitin protein ligase activity"/>
    <property type="evidence" value="ECO:0007669"/>
    <property type="project" value="InterPro"/>
</dbReference>
<dbReference type="SUPFAM" id="SSF90229">
    <property type="entry name" value="CCCH zinc finger"/>
    <property type="match status" value="3"/>
</dbReference>
<dbReference type="GeneID" id="36402016"/>
<dbReference type="InterPro" id="IPR036855">
    <property type="entry name" value="Znf_CCCH_sf"/>
</dbReference>
<dbReference type="Pfam" id="PF14608">
    <property type="entry name" value="zf-CCCH_2"/>
    <property type="match status" value="1"/>
</dbReference>
<dbReference type="GO" id="GO:0000209">
    <property type="term" value="P:protein polyubiquitination"/>
    <property type="evidence" value="ECO:0007669"/>
    <property type="project" value="InterPro"/>
</dbReference>
<feature type="domain" description="C3H1-type" evidence="7">
    <location>
        <begin position="182"/>
        <end position="209"/>
    </location>
</feature>
<dbReference type="InterPro" id="IPR018957">
    <property type="entry name" value="Znf_C3HC4_RING-type"/>
</dbReference>
<dbReference type="PANTHER" id="PTHR11224">
    <property type="entry name" value="MAKORIN-RELATED"/>
    <property type="match status" value="1"/>
</dbReference>
<dbReference type="Gene3D" id="2.30.30.1190">
    <property type="match status" value="1"/>
</dbReference>
<keyword evidence="9" id="KW-1185">Reference proteome</keyword>
<reference evidence="9" key="1">
    <citation type="submission" date="2014-09" db="EMBL/GenBank/DDBJ databases">
        <authorList>
            <person name="Sharma Rahul"/>
            <person name="Thines Marco"/>
        </authorList>
    </citation>
    <scope>NUCLEOTIDE SEQUENCE [LARGE SCALE GENOMIC DNA]</scope>
</reference>
<dbReference type="PROSITE" id="PS50089">
    <property type="entry name" value="ZF_RING_2"/>
    <property type="match status" value="1"/>
</dbReference>
<dbReference type="PROSITE" id="PS00518">
    <property type="entry name" value="ZF_RING_1"/>
    <property type="match status" value="1"/>
</dbReference>
<dbReference type="Gene3D" id="3.30.40.10">
    <property type="entry name" value="Zinc/RING finger domain, C3HC4 (zinc finger)"/>
    <property type="match status" value="1"/>
</dbReference>
<name>A0A0P1B6I3_PLAHL</name>
<dbReference type="InterPro" id="IPR013083">
    <property type="entry name" value="Znf_RING/FYVE/PHD"/>
</dbReference>
<evidence type="ECO:0000256" key="2">
    <source>
        <dbReference type="ARBA" id="ARBA00022723"/>
    </source>
</evidence>
<sequence length="382" mass="43175">MIPPLCKFFLLGTCTDGGECKFLHTAPAQGSALRVNTKTGEKILEPGFYGISCKFFKYGNCCNGNNCPYLHSEEEGRLENKAEVATDGPRTLQSQIDKVEKKGSHTADMSGGGHGVDYNGEEEATELRDFITKEEELYYYGDPSDLKGAIAESKPSMTKESYGEAAKKDQKHEIMPFYEQRPTPPKMCNFFLKGKCRYEKSCFYSHSLFERVESEDEKLAIEEEIRLSQGLQCDICYENIIRKNERFGLLSGCNHSFCLTCLRNWRSSEIQPKQTVRQCPVCQTKTSFIIPSSRMVNNPGRKKALVEAYRKKLNGVSCRRFDEGRGACPFGTSCFYAHRYPDGTSAQVQTTVDADGQCNLLRQESVYELHVQSYVSRQICND</sequence>
<dbReference type="STRING" id="4781.A0A0P1B6I3"/>
<accession>A0A0P1B6I3</accession>
<dbReference type="PANTHER" id="PTHR11224:SF10">
    <property type="entry name" value="IP09428P-RELATED"/>
    <property type="match status" value="1"/>
</dbReference>
<dbReference type="EMBL" id="CCYD01003042">
    <property type="protein sequence ID" value="CEG49185.1"/>
    <property type="molecule type" value="Genomic_DNA"/>
</dbReference>
<dbReference type="SMART" id="SM00184">
    <property type="entry name" value="RING"/>
    <property type="match status" value="1"/>
</dbReference>
<keyword evidence="1" id="KW-0808">Transferase</keyword>
<evidence type="ECO:0000256" key="1">
    <source>
        <dbReference type="ARBA" id="ARBA00022679"/>
    </source>
</evidence>
<evidence type="ECO:0000313" key="9">
    <source>
        <dbReference type="Proteomes" id="UP000054928"/>
    </source>
</evidence>
<keyword evidence="8" id="KW-0436">Ligase</keyword>
<feature type="domain" description="C3H1-type" evidence="7">
    <location>
        <begin position="312"/>
        <end position="341"/>
    </location>
</feature>
<dbReference type="InterPro" id="IPR017907">
    <property type="entry name" value="Znf_RING_CS"/>
</dbReference>
<feature type="domain" description="C3H1-type" evidence="7">
    <location>
        <begin position="52"/>
        <end position="74"/>
    </location>
</feature>
<dbReference type="RefSeq" id="XP_024585554.1">
    <property type="nucleotide sequence ID" value="XM_024720347.1"/>
</dbReference>
<dbReference type="Gene3D" id="4.10.1000.10">
    <property type="entry name" value="Zinc finger, CCCH-type"/>
    <property type="match status" value="1"/>
</dbReference>
<protein>
    <submittedName>
        <fullName evidence="8">Predicted E3 ubiquitin ligase</fullName>
    </submittedName>
</protein>
<feature type="zinc finger region" description="C3H1-type" evidence="5">
    <location>
        <begin position="312"/>
        <end position="341"/>
    </location>
</feature>
<feature type="domain" description="RING-type" evidence="6">
    <location>
        <begin position="233"/>
        <end position="283"/>
    </location>
</feature>
<dbReference type="GO" id="GO:0008270">
    <property type="term" value="F:zinc ion binding"/>
    <property type="evidence" value="ECO:0007669"/>
    <property type="project" value="UniProtKB-KW"/>
</dbReference>
<evidence type="ECO:0000256" key="4">
    <source>
        <dbReference type="ARBA" id="ARBA00022833"/>
    </source>
</evidence>
<keyword evidence="2 5" id="KW-0479">Metal-binding</keyword>
<dbReference type="InterPro" id="IPR000571">
    <property type="entry name" value="Znf_CCCH"/>
</dbReference>
<dbReference type="SMART" id="SM00356">
    <property type="entry name" value="ZnF_C3H1"/>
    <property type="match status" value="4"/>
</dbReference>
<dbReference type="InterPro" id="IPR045072">
    <property type="entry name" value="MKRN-like"/>
</dbReference>
<feature type="zinc finger region" description="C3H1-type" evidence="5">
    <location>
        <begin position="52"/>
        <end position="74"/>
    </location>
</feature>
<feature type="zinc finger region" description="C3H1-type" evidence="5">
    <location>
        <begin position="182"/>
        <end position="209"/>
    </location>
</feature>
<dbReference type="Pfam" id="PF00097">
    <property type="entry name" value="zf-C3HC4"/>
    <property type="match status" value="1"/>
</dbReference>
<keyword evidence="3 5" id="KW-0863">Zinc-finger</keyword>
<dbReference type="OrthoDB" id="250836at2759"/>
<dbReference type="OMA" id="QQTNVEM"/>
<evidence type="ECO:0000259" key="6">
    <source>
        <dbReference type="PROSITE" id="PS50089"/>
    </source>
</evidence>
<dbReference type="AlphaFoldDB" id="A0A0P1B6I3"/>
<evidence type="ECO:0000313" key="8">
    <source>
        <dbReference type="EMBL" id="CEG49185.1"/>
    </source>
</evidence>
<evidence type="ECO:0000256" key="3">
    <source>
        <dbReference type="ARBA" id="ARBA00022771"/>
    </source>
</evidence>
<dbReference type="SUPFAM" id="SSF57850">
    <property type="entry name" value="RING/U-box"/>
    <property type="match status" value="1"/>
</dbReference>
<evidence type="ECO:0000256" key="5">
    <source>
        <dbReference type="PROSITE-ProRule" id="PRU00723"/>
    </source>
</evidence>
<evidence type="ECO:0000259" key="7">
    <source>
        <dbReference type="PROSITE" id="PS50103"/>
    </source>
</evidence>
<dbReference type="Pfam" id="PF00642">
    <property type="entry name" value="zf-CCCH"/>
    <property type="match status" value="1"/>
</dbReference>
<dbReference type="CDD" id="cd16521">
    <property type="entry name" value="RING-HC_MKRN"/>
    <property type="match status" value="1"/>
</dbReference>
<dbReference type="Proteomes" id="UP000054928">
    <property type="component" value="Unassembled WGS sequence"/>
</dbReference>
<dbReference type="PROSITE" id="PS50103">
    <property type="entry name" value="ZF_C3H1"/>
    <property type="match status" value="4"/>
</dbReference>
<feature type="domain" description="C3H1-type" evidence="7">
    <location>
        <begin position="1"/>
        <end position="27"/>
    </location>
</feature>
<organism evidence="8 9">
    <name type="scientific">Plasmopara halstedii</name>
    <name type="common">Downy mildew of sunflower</name>
    <dbReference type="NCBI Taxonomy" id="4781"/>
    <lineage>
        <taxon>Eukaryota</taxon>
        <taxon>Sar</taxon>
        <taxon>Stramenopiles</taxon>
        <taxon>Oomycota</taxon>
        <taxon>Peronosporomycetes</taxon>
        <taxon>Peronosporales</taxon>
        <taxon>Peronosporaceae</taxon>
        <taxon>Plasmopara</taxon>
    </lineage>
</organism>